<keyword evidence="8" id="KW-0175">Coiled coil</keyword>
<proteinExistence type="inferred from homology"/>
<dbReference type="OrthoDB" id="2014333at2759"/>
<feature type="coiled-coil region" evidence="8">
    <location>
        <begin position="135"/>
        <end position="162"/>
    </location>
</feature>
<dbReference type="GO" id="GO:0033185">
    <property type="term" value="C:dolichol-phosphate-mannose synthase complex"/>
    <property type="evidence" value="ECO:0007669"/>
    <property type="project" value="TreeGrafter"/>
</dbReference>
<evidence type="ECO:0000256" key="5">
    <source>
        <dbReference type="ARBA" id="ARBA00022989"/>
    </source>
</evidence>
<reference evidence="9" key="1">
    <citation type="thesis" date="2021" institute="BYU ScholarsArchive" country="Provo, UT, USA">
        <title>Applications of and Algorithms for Genome Assembly and Genomic Analyses with an Emphasis on Marine Teleosts.</title>
        <authorList>
            <person name="Pickett B.D."/>
        </authorList>
    </citation>
    <scope>NUCLEOTIDE SEQUENCE</scope>
    <source>
        <strain evidence="9">HI-2016</strain>
    </source>
</reference>
<dbReference type="InterPro" id="IPR013174">
    <property type="entry name" value="DPM3"/>
</dbReference>
<gene>
    <name evidence="9" type="ORF">JZ751_000163</name>
</gene>
<dbReference type="PANTHER" id="PTHR16433:SF0">
    <property type="entry name" value="DOLICHOL-PHOSPHATE MANNOSYLTRANSFERASE SUBUNIT 3"/>
    <property type="match status" value="1"/>
</dbReference>
<evidence type="ECO:0000256" key="3">
    <source>
        <dbReference type="ARBA" id="ARBA00022692"/>
    </source>
</evidence>
<comment type="function">
    <text evidence="7">Stabilizer subunit of the dolichol-phosphate mannose (DPM) synthase complex; tethers catalytic subunit to the ER.</text>
</comment>
<comment type="pathway">
    <text evidence="7">Protein modification; protein glycosylation.</text>
</comment>
<feature type="transmembrane region" description="Helical" evidence="7">
    <location>
        <begin position="75"/>
        <end position="94"/>
    </location>
</feature>
<name>A0A8T2PVH0_9TELE</name>
<sequence length="163" mass="18036">MGRESFSLSASGFNTQLRSAQNPNLHLQYLCLQPTLLPMAPTSSLRLSFCGAGFLTAGTQVPQVGKELRSIMTKLLQWLLGVSVLGLAWGLLTFDLLDLQLPHAYREVVWPMPVYLLVVFGCYSLATVGFRVATFNDCEEAAKELQAQIQEAKLDLQKKGLKF</sequence>
<evidence type="ECO:0000313" key="10">
    <source>
        <dbReference type="Proteomes" id="UP000824540"/>
    </source>
</evidence>
<comment type="similarity">
    <text evidence="2 7">Belongs to the DPM3 family.</text>
</comment>
<evidence type="ECO:0000256" key="4">
    <source>
        <dbReference type="ARBA" id="ARBA00022824"/>
    </source>
</evidence>
<dbReference type="PANTHER" id="PTHR16433">
    <property type="entry name" value="DOLICHOL-PHOSPHATE MANNOSYLTRANSFERASE SUBUNIT 3"/>
    <property type="match status" value="1"/>
</dbReference>
<dbReference type="Pfam" id="PF08285">
    <property type="entry name" value="DPM3"/>
    <property type="match status" value="1"/>
</dbReference>
<evidence type="ECO:0000256" key="7">
    <source>
        <dbReference type="RuleBase" id="RU365085"/>
    </source>
</evidence>
<comment type="caution">
    <text evidence="9">The sequence shown here is derived from an EMBL/GenBank/DDBJ whole genome shotgun (WGS) entry which is preliminary data.</text>
</comment>
<dbReference type="EMBL" id="JAFBMS010000001">
    <property type="protein sequence ID" value="KAG9355325.1"/>
    <property type="molecule type" value="Genomic_DNA"/>
</dbReference>
<organism evidence="9 10">
    <name type="scientific">Albula glossodonta</name>
    <name type="common">roundjaw bonefish</name>
    <dbReference type="NCBI Taxonomy" id="121402"/>
    <lineage>
        <taxon>Eukaryota</taxon>
        <taxon>Metazoa</taxon>
        <taxon>Chordata</taxon>
        <taxon>Craniata</taxon>
        <taxon>Vertebrata</taxon>
        <taxon>Euteleostomi</taxon>
        <taxon>Actinopterygii</taxon>
        <taxon>Neopterygii</taxon>
        <taxon>Teleostei</taxon>
        <taxon>Albuliformes</taxon>
        <taxon>Albulidae</taxon>
        <taxon>Albula</taxon>
    </lineage>
</organism>
<keyword evidence="4 7" id="KW-0256">Endoplasmic reticulum</keyword>
<keyword evidence="6 7" id="KW-0472">Membrane</keyword>
<keyword evidence="3 7" id="KW-0812">Transmembrane</keyword>
<evidence type="ECO:0000313" key="9">
    <source>
        <dbReference type="EMBL" id="KAG9355325.1"/>
    </source>
</evidence>
<protein>
    <recommendedName>
        <fullName evidence="7">Dolichol-phosphate mannosyltransferase subunit 3</fullName>
    </recommendedName>
</protein>
<dbReference type="GO" id="GO:0005789">
    <property type="term" value="C:endoplasmic reticulum membrane"/>
    <property type="evidence" value="ECO:0007669"/>
    <property type="project" value="UniProtKB-SubCell"/>
</dbReference>
<feature type="transmembrane region" description="Helical" evidence="7">
    <location>
        <begin position="114"/>
        <end position="133"/>
    </location>
</feature>
<keyword evidence="10" id="KW-1185">Reference proteome</keyword>
<accession>A0A8T2PVH0</accession>
<comment type="subunit">
    <text evidence="7">Component of the dolichol-phosphate mannose (DPM) synthase complex.</text>
</comment>
<dbReference type="Proteomes" id="UP000824540">
    <property type="component" value="Unassembled WGS sequence"/>
</dbReference>
<evidence type="ECO:0000256" key="2">
    <source>
        <dbReference type="ARBA" id="ARBA00010430"/>
    </source>
</evidence>
<dbReference type="AlphaFoldDB" id="A0A8T2PVH0"/>
<dbReference type="GO" id="GO:0006506">
    <property type="term" value="P:GPI anchor biosynthetic process"/>
    <property type="evidence" value="ECO:0007669"/>
    <property type="project" value="TreeGrafter"/>
</dbReference>
<evidence type="ECO:0000256" key="6">
    <source>
        <dbReference type="ARBA" id="ARBA00023136"/>
    </source>
</evidence>
<comment type="subcellular location">
    <subcellularLocation>
        <location evidence="1 7">Endoplasmic reticulum membrane</location>
        <topology evidence="1 7">Multi-pass membrane protein</topology>
    </subcellularLocation>
</comment>
<evidence type="ECO:0000256" key="8">
    <source>
        <dbReference type="SAM" id="Coils"/>
    </source>
</evidence>
<keyword evidence="5 7" id="KW-1133">Transmembrane helix</keyword>
<evidence type="ECO:0000256" key="1">
    <source>
        <dbReference type="ARBA" id="ARBA00004477"/>
    </source>
</evidence>